<protein>
    <submittedName>
        <fullName evidence="5">GntR family transcriptional regulator</fullName>
    </submittedName>
</protein>
<dbReference type="SMART" id="SM00345">
    <property type="entry name" value="HTH_GNTR"/>
    <property type="match status" value="1"/>
</dbReference>
<dbReference type="Gene3D" id="1.20.120.530">
    <property type="entry name" value="GntR ligand-binding domain-like"/>
    <property type="match status" value="1"/>
</dbReference>
<evidence type="ECO:0000256" key="2">
    <source>
        <dbReference type="ARBA" id="ARBA00023125"/>
    </source>
</evidence>
<dbReference type="InterPro" id="IPR008920">
    <property type="entry name" value="TF_FadR/GntR_C"/>
</dbReference>
<dbReference type="Pfam" id="PF00392">
    <property type="entry name" value="GntR"/>
    <property type="match status" value="1"/>
</dbReference>
<evidence type="ECO:0000256" key="1">
    <source>
        <dbReference type="ARBA" id="ARBA00023015"/>
    </source>
</evidence>
<evidence type="ECO:0000313" key="5">
    <source>
        <dbReference type="EMBL" id="MCQ4628447.1"/>
    </source>
</evidence>
<dbReference type="PROSITE" id="PS50949">
    <property type="entry name" value="HTH_GNTR"/>
    <property type="match status" value="1"/>
</dbReference>
<dbReference type="PANTHER" id="PTHR43537:SF5">
    <property type="entry name" value="UXU OPERON TRANSCRIPTIONAL REGULATOR"/>
    <property type="match status" value="1"/>
</dbReference>
<evidence type="ECO:0000256" key="3">
    <source>
        <dbReference type="ARBA" id="ARBA00023163"/>
    </source>
</evidence>
<keyword evidence="1" id="KW-0805">Transcription regulation</keyword>
<accession>A0ABT1QZU7</accession>
<name>A0ABT1QZU7_9HYPH</name>
<feature type="domain" description="HTH gntR-type" evidence="4">
    <location>
        <begin position="14"/>
        <end position="81"/>
    </location>
</feature>
<sequence>MERPKVQPLSTKKMRLSDVAYHGLRTAIIKAELLPGSPIDEKECMERLAVGRTPLREALQRLAQEDLLLAVPQRGYFVSSTSATDFFQLQEFRLQAELWAARLAATRISDAQLDRLAALIEEARAGVEAKRMEIEWHLGIDEEMHKLIAEASGNTYLMQALTRLYALSVRSLYVSRMPVALLFEDLNDMVVIHEALASRDPDRAEAAMRGHLSVSATNLIRPVEPSRQTRMETRK</sequence>
<gene>
    <name evidence="5" type="ORF">GB927_000285</name>
</gene>
<dbReference type="InterPro" id="IPR036390">
    <property type="entry name" value="WH_DNA-bd_sf"/>
</dbReference>
<comment type="caution">
    <text evidence="5">The sequence shown here is derived from an EMBL/GenBank/DDBJ whole genome shotgun (WGS) entry which is preliminary data.</text>
</comment>
<dbReference type="EMBL" id="WHSB02000001">
    <property type="protein sequence ID" value="MCQ4628447.1"/>
    <property type="molecule type" value="Genomic_DNA"/>
</dbReference>
<dbReference type="PANTHER" id="PTHR43537">
    <property type="entry name" value="TRANSCRIPTIONAL REGULATOR, GNTR FAMILY"/>
    <property type="match status" value="1"/>
</dbReference>
<keyword evidence="2" id="KW-0238">DNA-binding</keyword>
<dbReference type="Gene3D" id="1.10.10.10">
    <property type="entry name" value="Winged helix-like DNA-binding domain superfamily/Winged helix DNA-binding domain"/>
    <property type="match status" value="1"/>
</dbReference>
<dbReference type="SUPFAM" id="SSF46785">
    <property type="entry name" value="Winged helix' DNA-binding domain"/>
    <property type="match status" value="1"/>
</dbReference>
<keyword evidence="6" id="KW-1185">Reference proteome</keyword>
<dbReference type="InterPro" id="IPR000524">
    <property type="entry name" value="Tscrpt_reg_HTH_GntR"/>
</dbReference>
<dbReference type="Proteomes" id="UP000996601">
    <property type="component" value="Unassembled WGS sequence"/>
</dbReference>
<dbReference type="SMART" id="SM00895">
    <property type="entry name" value="FCD"/>
    <property type="match status" value="1"/>
</dbReference>
<proteinExistence type="predicted"/>
<reference evidence="5" key="1">
    <citation type="submission" date="2021-07" db="EMBL/GenBank/DDBJ databases">
        <title>Shinella sp. nov., a novel member of the genus Shinella from water.</title>
        <authorList>
            <person name="Deng Y."/>
        </authorList>
    </citation>
    <scope>NUCLEOTIDE SEQUENCE</scope>
    <source>
        <strain evidence="5">CPCC 100929</strain>
    </source>
</reference>
<dbReference type="SUPFAM" id="SSF48008">
    <property type="entry name" value="GntR ligand-binding domain-like"/>
    <property type="match status" value="1"/>
</dbReference>
<keyword evidence="3" id="KW-0804">Transcription</keyword>
<dbReference type="Pfam" id="PF07729">
    <property type="entry name" value="FCD"/>
    <property type="match status" value="1"/>
</dbReference>
<evidence type="ECO:0000259" key="4">
    <source>
        <dbReference type="PROSITE" id="PS50949"/>
    </source>
</evidence>
<organism evidence="5 6">
    <name type="scientific">Shinella lacus</name>
    <dbReference type="NCBI Taxonomy" id="2654216"/>
    <lineage>
        <taxon>Bacteria</taxon>
        <taxon>Pseudomonadati</taxon>
        <taxon>Pseudomonadota</taxon>
        <taxon>Alphaproteobacteria</taxon>
        <taxon>Hyphomicrobiales</taxon>
        <taxon>Rhizobiaceae</taxon>
        <taxon>Shinella</taxon>
    </lineage>
</organism>
<dbReference type="InterPro" id="IPR036388">
    <property type="entry name" value="WH-like_DNA-bd_sf"/>
</dbReference>
<evidence type="ECO:0000313" key="6">
    <source>
        <dbReference type="Proteomes" id="UP000996601"/>
    </source>
</evidence>
<dbReference type="InterPro" id="IPR011711">
    <property type="entry name" value="GntR_C"/>
</dbReference>